<evidence type="ECO:0000259" key="2">
    <source>
        <dbReference type="PROSITE" id="PS50405"/>
    </source>
</evidence>
<dbReference type="NCBIfam" id="NF007831">
    <property type="entry name" value="PRK10542.1"/>
    <property type="match status" value="1"/>
</dbReference>
<evidence type="ECO:0000313" key="6">
    <source>
        <dbReference type="Proteomes" id="UP000271590"/>
    </source>
</evidence>
<dbReference type="GO" id="GO:0016740">
    <property type="term" value="F:transferase activity"/>
    <property type="evidence" value="ECO:0007669"/>
    <property type="project" value="UniProtKB-KW"/>
</dbReference>
<dbReference type="CDD" id="cd03188">
    <property type="entry name" value="GST_C_Beta"/>
    <property type="match status" value="1"/>
</dbReference>
<keyword evidence="5" id="KW-1185">Reference proteome</keyword>
<feature type="domain" description="GST N-terminal" evidence="1">
    <location>
        <begin position="1"/>
        <end position="80"/>
    </location>
</feature>
<dbReference type="SFLD" id="SFLDS00019">
    <property type="entry name" value="Glutathione_Transferase_(cytos"/>
    <property type="match status" value="1"/>
</dbReference>
<dbReference type="PROSITE" id="PS50404">
    <property type="entry name" value="GST_NTER"/>
    <property type="match status" value="1"/>
</dbReference>
<sequence length="204" mass="22791">MKLYYSPGSCGLASQIALREAGQAYDLIKVDFKTKTTVEGDYLKVSPKGFIPVLKMDDGDLLTEGAVILQWIADKNPAANLLPPFGTRERYTALEWLNFVASDLHKGMAVMFSPFLDEPTKQRFADGNLTSKFEYIDEHLSRNDYVLGAQFSVADAYLYNVLSWPSRVGIDITGYAFIQKFMARMEQRVSVRAALQAEGLLVNA</sequence>
<evidence type="ECO:0000313" key="5">
    <source>
        <dbReference type="Proteomes" id="UP000271137"/>
    </source>
</evidence>
<evidence type="ECO:0000313" key="3">
    <source>
        <dbReference type="EMBL" id="RRH85635.1"/>
    </source>
</evidence>
<dbReference type="PANTHER" id="PTHR44051:SF8">
    <property type="entry name" value="GLUTATHIONE S-TRANSFERASE GSTA"/>
    <property type="match status" value="1"/>
</dbReference>
<dbReference type="PROSITE" id="PS50405">
    <property type="entry name" value="GST_CTER"/>
    <property type="match status" value="1"/>
</dbReference>
<dbReference type="Gene3D" id="3.40.30.10">
    <property type="entry name" value="Glutaredoxin"/>
    <property type="match status" value="1"/>
</dbReference>
<reference evidence="3 6" key="1">
    <citation type="submission" date="2018-11" db="EMBL/GenBank/DDBJ databases">
        <title>The genome of Variovorax sp T529.</title>
        <authorList>
            <person name="Gao J."/>
        </authorList>
    </citation>
    <scope>NUCLEOTIDE SEQUENCE [LARGE SCALE GENOMIC DNA]</scope>
    <source>
        <strain evidence="3 6">T529</strain>
    </source>
</reference>
<evidence type="ECO:0000259" key="1">
    <source>
        <dbReference type="PROSITE" id="PS50404"/>
    </source>
</evidence>
<comment type="caution">
    <text evidence="3">The sequence shown here is derived from an EMBL/GenBank/DDBJ whole genome shotgun (WGS) entry which is preliminary data.</text>
</comment>
<dbReference type="InterPro" id="IPR036282">
    <property type="entry name" value="Glutathione-S-Trfase_C_sf"/>
</dbReference>
<dbReference type="EMBL" id="RXFQ01000018">
    <property type="protein sequence ID" value="RSZ30867.1"/>
    <property type="molecule type" value="Genomic_DNA"/>
</dbReference>
<dbReference type="SFLD" id="SFLDG00358">
    <property type="entry name" value="Main_(cytGST)"/>
    <property type="match status" value="1"/>
</dbReference>
<dbReference type="SUPFAM" id="SSF47616">
    <property type="entry name" value="GST C-terminal domain-like"/>
    <property type="match status" value="1"/>
</dbReference>
<dbReference type="InterPro" id="IPR004046">
    <property type="entry name" value="GST_C"/>
</dbReference>
<dbReference type="Proteomes" id="UP000271137">
    <property type="component" value="Unassembled WGS sequence"/>
</dbReference>
<feature type="domain" description="GST C-terminal" evidence="2">
    <location>
        <begin position="86"/>
        <end position="204"/>
    </location>
</feature>
<dbReference type="EMBL" id="RQXU01000016">
    <property type="protein sequence ID" value="RRH85635.1"/>
    <property type="molecule type" value="Genomic_DNA"/>
</dbReference>
<dbReference type="InterPro" id="IPR010987">
    <property type="entry name" value="Glutathione-S-Trfase_C-like"/>
</dbReference>
<keyword evidence="3" id="KW-0808">Transferase</keyword>
<dbReference type="SUPFAM" id="SSF52833">
    <property type="entry name" value="Thioredoxin-like"/>
    <property type="match status" value="1"/>
</dbReference>
<dbReference type="InterPro" id="IPR004045">
    <property type="entry name" value="Glutathione_S-Trfase_N"/>
</dbReference>
<dbReference type="PANTHER" id="PTHR44051">
    <property type="entry name" value="GLUTATHIONE S-TRANSFERASE-RELATED"/>
    <property type="match status" value="1"/>
</dbReference>
<proteinExistence type="predicted"/>
<protein>
    <submittedName>
        <fullName evidence="3">Glutathione transferase GstA</fullName>
    </submittedName>
</protein>
<organism evidence="3 6">
    <name type="scientific">Variovorax beijingensis</name>
    <dbReference type="NCBI Taxonomy" id="2496117"/>
    <lineage>
        <taxon>Bacteria</taxon>
        <taxon>Pseudomonadati</taxon>
        <taxon>Pseudomonadota</taxon>
        <taxon>Betaproteobacteria</taxon>
        <taxon>Burkholderiales</taxon>
        <taxon>Comamonadaceae</taxon>
        <taxon>Variovorax</taxon>
    </lineage>
</organism>
<dbReference type="CDD" id="cd03057">
    <property type="entry name" value="GST_N_Beta"/>
    <property type="match status" value="1"/>
</dbReference>
<reference evidence="4 5" key="2">
    <citation type="submission" date="2018-12" db="EMBL/GenBank/DDBJ databases">
        <title>The genome sequences of strain 502.</title>
        <authorList>
            <person name="Gao J."/>
            <person name="Sun J."/>
        </authorList>
    </citation>
    <scope>NUCLEOTIDE SEQUENCE [LARGE SCALE GENOMIC DNA]</scope>
    <source>
        <strain evidence="4 5">502</strain>
    </source>
</reference>
<dbReference type="Gene3D" id="1.20.1050.10">
    <property type="match status" value="1"/>
</dbReference>
<dbReference type="Pfam" id="PF13409">
    <property type="entry name" value="GST_N_2"/>
    <property type="match status" value="1"/>
</dbReference>
<name>A0A3P3EGW5_9BURK</name>
<gene>
    <name evidence="3" type="primary">gstA</name>
    <name evidence="3" type="ORF">EH244_23130</name>
    <name evidence="4" type="ORF">EJO66_25525</name>
</gene>
<dbReference type="InterPro" id="IPR036249">
    <property type="entry name" value="Thioredoxin-like_sf"/>
</dbReference>
<dbReference type="AlphaFoldDB" id="A0A3P3EGW5"/>
<dbReference type="InterPro" id="IPR040079">
    <property type="entry name" value="Glutathione_S-Trfase"/>
</dbReference>
<dbReference type="SFLD" id="SFLDG01150">
    <property type="entry name" value="Main.1:_Beta-like"/>
    <property type="match status" value="1"/>
</dbReference>
<evidence type="ECO:0000313" key="4">
    <source>
        <dbReference type="EMBL" id="RSZ30867.1"/>
    </source>
</evidence>
<dbReference type="Proteomes" id="UP000271590">
    <property type="component" value="Unassembled WGS sequence"/>
</dbReference>
<accession>A0A3P3EGW5</accession>
<dbReference type="Pfam" id="PF00043">
    <property type="entry name" value="GST_C"/>
    <property type="match status" value="1"/>
</dbReference>